<name>A0A6J4ITM5_9MICC</name>
<accession>A0A6J4ITM5</accession>
<proteinExistence type="predicted"/>
<feature type="region of interest" description="Disordered" evidence="1">
    <location>
        <begin position="90"/>
        <end position="117"/>
    </location>
</feature>
<sequence>PVERGEGPAGPARFRAVRRAAAAALHRPGDRRLPAGHPDGRAVLGAGPHFDARHRGPDQRTQERVHGGHRHPQHAAGCACLGQDRVLQHRRHRQARQAHRVRRHRHHLQQARSQGHRGLRLRPFRI</sequence>
<dbReference type="EMBL" id="CADCTE010000147">
    <property type="protein sequence ID" value="CAA9259782.1"/>
    <property type="molecule type" value="Genomic_DNA"/>
</dbReference>
<evidence type="ECO:0000256" key="1">
    <source>
        <dbReference type="SAM" id="MobiDB-lite"/>
    </source>
</evidence>
<keyword evidence="2" id="KW-0067">ATP-binding</keyword>
<feature type="non-terminal residue" evidence="2">
    <location>
        <position position="1"/>
    </location>
</feature>
<reference evidence="2" key="1">
    <citation type="submission" date="2020-02" db="EMBL/GenBank/DDBJ databases">
        <authorList>
            <person name="Meier V. D."/>
        </authorList>
    </citation>
    <scope>NUCLEOTIDE SEQUENCE</scope>
    <source>
        <strain evidence="2">AVDCRST_MAG83</strain>
    </source>
</reference>
<protein>
    <submittedName>
        <fullName evidence="2">Phosphate transport ATP-binding protein PstB</fullName>
    </submittedName>
</protein>
<evidence type="ECO:0000313" key="2">
    <source>
        <dbReference type="EMBL" id="CAA9259782.1"/>
    </source>
</evidence>
<organism evidence="2">
    <name type="scientific">uncultured Arthrobacter sp</name>
    <dbReference type="NCBI Taxonomy" id="114050"/>
    <lineage>
        <taxon>Bacteria</taxon>
        <taxon>Bacillati</taxon>
        <taxon>Actinomycetota</taxon>
        <taxon>Actinomycetes</taxon>
        <taxon>Micrococcales</taxon>
        <taxon>Micrococcaceae</taxon>
        <taxon>Arthrobacter</taxon>
        <taxon>environmental samples</taxon>
    </lineage>
</organism>
<dbReference type="AlphaFoldDB" id="A0A6J4ITM5"/>
<dbReference type="GO" id="GO:0005524">
    <property type="term" value="F:ATP binding"/>
    <property type="evidence" value="ECO:0007669"/>
    <property type="project" value="UniProtKB-KW"/>
</dbReference>
<gene>
    <name evidence="2" type="ORF">AVDCRST_MAG83-2658</name>
</gene>
<feature type="non-terminal residue" evidence="2">
    <location>
        <position position="126"/>
    </location>
</feature>
<feature type="region of interest" description="Disordered" evidence="1">
    <location>
        <begin position="19"/>
        <end position="75"/>
    </location>
</feature>
<feature type="compositionally biased region" description="Basic and acidic residues" evidence="1">
    <location>
        <begin position="50"/>
        <end position="66"/>
    </location>
</feature>
<keyword evidence="2" id="KW-0547">Nucleotide-binding</keyword>